<organism evidence="2 3">
    <name type="scientific">Kwoniella shivajii</name>
    <dbReference type="NCBI Taxonomy" id="564305"/>
    <lineage>
        <taxon>Eukaryota</taxon>
        <taxon>Fungi</taxon>
        <taxon>Dikarya</taxon>
        <taxon>Basidiomycota</taxon>
        <taxon>Agaricomycotina</taxon>
        <taxon>Tremellomycetes</taxon>
        <taxon>Tremellales</taxon>
        <taxon>Cryptococcaceae</taxon>
        <taxon>Kwoniella</taxon>
    </lineage>
</organism>
<dbReference type="RefSeq" id="XP_062795359.1">
    <property type="nucleotide sequence ID" value="XM_062939308.1"/>
</dbReference>
<feature type="compositionally biased region" description="Polar residues" evidence="1">
    <location>
        <begin position="114"/>
        <end position="124"/>
    </location>
</feature>
<dbReference type="EMBL" id="CP141891">
    <property type="protein sequence ID" value="WRT70620.1"/>
    <property type="molecule type" value="Genomic_DNA"/>
</dbReference>
<accession>A0ABZ1D9Q5</accession>
<evidence type="ECO:0000256" key="1">
    <source>
        <dbReference type="SAM" id="MobiDB-lite"/>
    </source>
</evidence>
<reference evidence="2 3" key="1">
    <citation type="submission" date="2024-01" db="EMBL/GenBank/DDBJ databases">
        <title>Comparative genomics of Cryptococcus and Kwoniella reveals pathogenesis evolution and contrasting modes of karyotype evolution via chromosome fusion or intercentromeric recombination.</title>
        <authorList>
            <person name="Coelho M.A."/>
            <person name="David-Palma M."/>
            <person name="Shea T."/>
            <person name="Bowers K."/>
            <person name="McGinley-Smith S."/>
            <person name="Mohammad A.W."/>
            <person name="Gnirke A."/>
            <person name="Yurkov A.M."/>
            <person name="Nowrousian M."/>
            <person name="Sun S."/>
            <person name="Cuomo C.A."/>
            <person name="Heitman J."/>
        </authorList>
    </citation>
    <scope>NUCLEOTIDE SEQUENCE [LARGE SCALE GENOMIC DNA]</scope>
    <source>
        <strain evidence="2">CBS 11374</strain>
    </source>
</reference>
<protein>
    <submittedName>
        <fullName evidence="2">Uncharacterized protein</fullName>
    </submittedName>
</protein>
<feature type="compositionally biased region" description="Low complexity" evidence="1">
    <location>
        <begin position="126"/>
        <end position="143"/>
    </location>
</feature>
<name>A0ABZ1D9Q5_9TREE</name>
<proteinExistence type="predicted"/>
<gene>
    <name evidence="2" type="ORF">IL334_007618</name>
</gene>
<evidence type="ECO:0000313" key="3">
    <source>
        <dbReference type="Proteomes" id="UP001329825"/>
    </source>
</evidence>
<feature type="region of interest" description="Disordered" evidence="1">
    <location>
        <begin position="107"/>
        <end position="143"/>
    </location>
</feature>
<sequence>MTFTFNPSRGSHYLVEKACSAHAGRRLLQIVVERSGFPGYLGTDDHVLYPKTGSDNEHTVEGGTLYQIWQDTGDRTDFMKGAYDPDRFHAESVEPFDPQQFFKDFYKRWGNGPQAKQNSLLEQSKQPEQNPQSEQGSQSEQSL</sequence>
<dbReference type="Proteomes" id="UP001329825">
    <property type="component" value="Chromosome 11"/>
</dbReference>
<evidence type="ECO:0000313" key="2">
    <source>
        <dbReference type="EMBL" id="WRT70620.1"/>
    </source>
</evidence>
<keyword evidence="3" id="KW-1185">Reference proteome</keyword>
<dbReference type="GeneID" id="87959748"/>